<dbReference type="InterPro" id="IPR005490">
    <property type="entry name" value="LD_TPept_cat_dom"/>
</dbReference>
<keyword evidence="3" id="KW-1035">Host cytoplasm</keyword>
<keyword evidence="1 4" id="KW-0929">Antimicrobial</keyword>
<keyword evidence="4" id="KW-0326">Glycosidase</keyword>
<comment type="similarity">
    <text evidence="4">Belongs to the glycosyl hydrolase 24 family.</text>
</comment>
<dbReference type="Pfam" id="PF03734">
    <property type="entry name" value="YkuD"/>
    <property type="match status" value="1"/>
</dbReference>
<dbReference type="AlphaFoldDB" id="B0BYH7"/>
<name>B0BYH7_ACAM1</name>
<evidence type="ECO:0000313" key="6">
    <source>
        <dbReference type="EMBL" id="ABW25862.1"/>
    </source>
</evidence>
<organism evidence="6 7">
    <name type="scientific">Acaryochloris marina (strain MBIC 11017)</name>
    <dbReference type="NCBI Taxonomy" id="329726"/>
    <lineage>
        <taxon>Bacteria</taxon>
        <taxon>Bacillati</taxon>
        <taxon>Cyanobacteriota</taxon>
        <taxon>Cyanophyceae</taxon>
        <taxon>Acaryochloridales</taxon>
        <taxon>Acaryochloridaceae</taxon>
        <taxon>Acaryochloris</taxon>
    </lineage>
</organism>
<evidence type="ECO:0000256" key="1">
    <source>
        <dbReference type="ARBA" id="ARBA00022529"/>
    </source>
</evidence>
<evidence type="ECO:0000256" key="4">
    <source>
        <dbReference type="RuleBase" id="RU003788"/>
    </source>
</evidence>
<dbReference type="InterPro" id="IPR002196">
    <property type="entry name" value="Glyco_hydro_24"/>
</dbReference>
<dbReference type="CDD" id="cd00737">
    <property type="entry name" value="lyz_endolysin_autolysin"/>
    <property type="match status" value="1"/>
</dbReference>
<dbReference type="EMBL" id="CP000828">
    <property type="protein sequence ID" value="ABW25862.1"/>
    <property type="molecule type" value="Genomic_DNA"/>
</dbReference>
<dbReference type="PANTHER" id="PTHR38107">
    <property type="match status" value="1"/>
</dbReference>
<keyword evidence="4" id="KW-0378">Hydrolase</keyword>
<keyword evidence="2 4" id="KW-0081">Bacteriolytic enzyme</keyword>
<dbReference type="GO" id="GO:0031640">
    <property type="term" value="P:killing of cells of another organism"/>
    <property type="evidence" value="ECO:0007669"/>
    <property type="project" value="UniProtKB-KW"/>
</dbReference>
<comment type="catalytic activity">
    <reaction evidence="4">
        <text>Hydrolysis of (1-&gt;4)-beta-linkages between N-acetylmuramic acid and N-acetyl-D-glucosamine residues in a peptidoglycan and between N-acetyl-D-glucosamine residues in chitodextrins.</text>
        <dbReference type="EC" id="3.2.1.17"/>
    </reaction>
</comment>
<dbReference type="GO" id="GO:0042742">
    <property type="term" value="P:defense response to bacterium"/>
    <property type="evidence" value="ECO:0007669"/>
    <property type="project" value="UniProtKB-KW"/>
</dbReference>
<dbReference type="KEGG" id="amr:AM1_0818"/>
<evidence type="ECO:0000256" key="3">
    <source>
        <dbReference type="ARBA" id="ARBA00023200"/>
    </source>
</evidence>
<dbReference type="CDD" id="cd16913">
    <property type="entry name" value="YkuD_like"/>
    <property type="match status" value="1"/>
</dbReference>
<proteinExistence type="inferred from homology"/>
<dbReference type="CAZy" id="GH24">
    <property type="family name" value="Glycoside Hydrolase Family 24"/>
</dbReference>
<dbReference type="Proteomes" id="UP000000268">
    <property type="component" value="Chromosome"/>
</dbReference>
<dbReference type="OrthoDB" id="529831at2"/>
<dbReference type="GO" id="GO:0003796">
    <property type="term" value="F:lysozyme activity"/>
    <property type="evidence" value="ECO:0007669"/>
    <property type="project" value="UniProtKB-EC"/>
</dbReference>
<dbReference type="PANTHER" id="PTHR38107:SF3">
    <property type="entry name" value="LYSOZYME RRRD-RELATED"/>
    <property type="match status" value="1"/>
</dbReference>
<gene>
    <name evidence="6" type="ordered locus">AM1_0818</name>
</gene>
<dbReference type="HOGENOM" id="CLU_573328_0_0_3"/>
<dbReference type="RefSeq" id="WP_012161443.1">
    <property type="nucleotide sequence ID" value="NC_009925.1"/>
</dbReference>
<feature type="domain" description="L,D-TPase catalytic" evidence="5">
    <location>
        <begin position="390"/>
        <end position="481"/>
    </location>
</feature>
<evidence type="ECO:0000256" key="2">
    <source>
        <dbReference type="ARBA" id="ARBA00022638"/>
    </source>
</evidence>
<dbReference type="eggNOG" id="COG3772">
    <property type="taxonomic scope" value="Bacteria"/>
</dbReference>
<dbReference type="GO" id="GO:0009253">
    <property type="term" value="P:peptidoglycan catabolic process"/>
    <property type="evidence" value="ECO:0007669"/>
    <property type="project" value="InterPro"/>
</dbReference>
<protein>
    <recommendedName>
        <fullName evidence="4">Lysozyme</fullName>
        <ecNumber evidence="4">3.2.1.17</ecNumber>
    </recommendedName>
</protein>
<dbReference type="InterPro" id="IPR051018">
    <property type="entry name" value="Bacteriophage_GH24"/>
</dbReference>
<dbReference type="GO" id="GO:0016998">
    <property type="term" value="P:cell wall macromolecule catabolic process"/>
    <property type="evidence" value="ECO:0007669"/>
    <property type="project" value="InterPro"/>
</dbReference>
<dbReference type="InterPro" id="IPR033907">
    <property type="entry name" value="Endolysin_autolysin"/>
</dbReference>
<keyword evidence="7" id="KW-1185">Reference proteome</keyword>
<evidence type="ECO:0000313" key="7">
    <source>
        <dbReference type="Proteomes" id="UP000000268"/>
    </source>
</evidence>
<dbReference type="EC" id="3.2.1.17" evidence="4"/>
<dbReference type="SUPFAM" id="SSF53955">
    <property type="entry name" value="Lysozyme-like"/>
    <property type="match status" value="1"/>
</dbReference>
<dbReference type="GO" id="GO:0016740">
    <property type="term" value="F:transferase activity"/>
    <property type="evidence" value="ECO:0007669"/>
    <property type="project" value="InterPro"/>
</dbReference>
<dbReference type="InterPro" id="IPR023346">
    <property type="entry name" value="Lysozyme-like_dom_sf"/>
</dbReference>
<reference evidence="6 7" key="1">
    <citation type="journal article" date="2008" name="Proc. Natl. Acad. Sci. U.S.A.">
        <title>Niche adaptation and genome expansion in the chlorophyll d-producing cyanobacterium Acaryochloris marina.</title>
        <authorList>
            <person name="Swingley W.D."/>
            <person name="Chen M."/>
            <person name="Cheung P.C."/>
            <person name="Conrad A.L."/>
            <person name="Dejesa L.C."/>
            <person name="Hao J."/>
            <person name="Honchak B.M."/>
            <person name="Karbach L.E."/>
            <person name="Kurdoglu A."/>
            <person name="Lahiri S."/>
            <person name="Mastrian S.D."/>
            <person name="Miyashita H."/>
            <person name="Page L."/>
            <person name="Ramakrishna P."/>
            <person name="Satoh S."/>
            <person name="Sattley W.M."/>
            <person name="Shimada Y."/>
            <person name="Taylor H.L."/>
            <person name="Tomo T."/>
            <person name="Tsuchiya T."/>
            <person name="Wang Z.T."/>
            <person name="Raymond J."/>
            <person name="Mimuro M."/>
            <person name="Blankenship R.E."/>
            <person name="Touchman J.W."/>
        </authorList>
    </citation>
    <scope>NUCLEOTIDE SEQUENCE [LARGE SCALE GENOMIC DNA]</scope>
    <source>
        <strain evidence="7">MBIC 11017</strain>
    </source>
</reference>
<sequence length="501" mass="55480">MPFITAKKNTLLAPLPHQPHLQKLNQLAKVYEGGILGVIKVSTVNSQLAEIILAGPYTWHDHYPTIETGVKRYINPISWDIPEDAWEQQPVSALAPASTPSQPETPSAPLLPPEVAQLNHFYEGCQRKLPDGRIQAYPDPRAGSGGLPVTIGWGSTYYKNGSAIQMGDIITQAEADDLYDYICHKDFWLKLQSTIPYWDDMTDLQRAALTSFAYNNGADFYGSPNHRTITRNLKDKDWQAVPGTLMMYRNPSENVEVGLGRRRYAEAKVWCGEAPTTACAAAAQEIQTAQDCEPIEQRLKTNPPRVVGFEPTITVSQPTPSAGPRQANIIAGMKGPKSHPDAHGFKPGDYHLVANDAVGKIKCYDYSGTLMWELTCLCRGQFEDNYFGRHGDTPAGLYKCGQIYRDYEQAGESSAYTRDRMSYGWYSLDLVELENQEANLGRAGIMLHGGGSGCGWPGAWAPKQALFSTLGCIRMHNQDLRDKVVPLYDQPGATLFVSVYQ</sequence>
<evidence type="ECO:0000259" key="5">
    <source>
        <dbReference type="Pfam" id="PF03734"/>
    </source>
</evidence>
<dbReference type="InterPro" id="IPR023347">
    <property type="entry name" value="Lysozyme_dom_sf"/>
</dbReference>
<accession>B0BYH7</accession>
<dbReference type="Pfam" id="PF00959">
    <property type="entry name" value="Phage_lysozyme"/>
    <property type="match status" value="1"/>
</dbReference>
<dbReference type="Gene3D" id="1.10.530.40">
    <property type="match status" value="1"/>
</dbReference>